<evidence type="ECO:0000256" key="1">
    <source>
        <dbReference type="ARBA" id="ARBA00023239"/>
    </source>
</evidence>
<evidence type="ECO:0000256" key="2">
    <source>
        <dbReference type="ARBA" id="ARBA00023316"/>
    </source>
</evidence>
<keyword evidence="3" id="KW-0449">Lipoprotein</keyword>
<comment type="caution">
    <text evidence="6">The sequence shown here is derived from an EMBL/GenBank/DDBJ whole genome shotgun (WGS) entry which is preliminary data.</text>
</comment>
<evidence type="ECO:0000256" key="4">
    <source>
        <dbReference type="RuleBase" id="RU003495"/>
    </source>
</evidence>
<dbReference type="PANTHER" id="PTHR34183:SF1">
    <property type="entry name" value="ENDOLYTIC PEPTIDOGLYCAN TRANSGLYCOSYLASE RLPA"/>
    <property type="match status" value="1"/>
</dbReference>
<dbReference type="NCBIfam" id="TIGR00413">
    <property type="entry name" value="rlpA"/>
    <property type="match status" value="1"/>
</dbReference>
<name>A0A9X2F112_9SPHI</name>
<evidence type="ECO:0000256" key="3">
    <source>
        <dbReference type="HAMAP-Rule" id="MF_02071"/>
    </source>
</evidence>
<comment type="subcellular location">
    <subcellularLocation>
        <location evidence="3">Cell membrane</location>
        <topology evidence="3">Lipid-anchor</topology>
    </subcellularLocation>
</comment>
<accession>A0A9X2F112</accession>
<dbReference type="Pfam" id="PF03330">
    <property type="entry name" value="DPBB_1"/>
    <property type="match status" value="1"/>
</dbReference>
<dbReference type="GO" id="GO:0000270">
    <property type="term" value="P:peptidoglycan metabolic process"/>
    <property type="evidence" value="ECO:0007669"/>
    <property type="project" value="UniProtKB-UniRule"/>
</dbReference>
<keyword evidence="2 3" id="KW-0961">Cell wall biogenesis/degradation</keyword>
<gene>
    <name evidence="3" type="primary">rlpA</name>
    <name evidence="6" type="ORF">NF867_07610</name>
</gene>
<dbReference type="GO" id="GO:0008932">
    <property type="term" value="F:lytic endotransglycosylase activity"/>
    <property type="evidence" value="ECO:0007669"/>
    <property type="project" value="UniProtKB-UniRule"/>
</dbReference>
<dbReference type="HAMAP" id="MF_02071">
    <property type="entry name" value="RlpA"/>
    <property type="match status" value="1"/>
</dbReference>
<dbReference type="EMBL" id="JAMWYS010000028">
    <property type="protein sequence ID" value="MCO4292724.1"/>
    <property type="molecule type" value="Genomic_DNA"/>
</dbReference>
<dbReference type="Proteomes" id="UP001155182">
    <property type="component" value="Unassembled WGS sequence"/>
</dbReference>
<comment type="function">
    <text evidence="3">Lytic transglycosylase with a strong preference for naked glycan strands that lack stem peptides.</text>
</comment>
<dbReference type="PANTHER" id="PTHR34183">
    <property type="entry name" value="ENDOLYTIC PEPTIDOGLYCAN TRANSGLYCOSYLASE RLPA"/>
    <property type="match status" value="1"/>
</dbReference>
<evidence type="ECO:0000313" key="6">
    <source>
        <dbReference type="EMBL" id="MCO4292724.1"/>
    </source>
</evidence>
<dbReference type="CDD" id="cd22268">
    <property type="entry name" value="DPBB_RlpA-like"/>
    <property type="match status" value="1"/>
</dbReference>
<dbReference type="AlphaFoldDB" id="A0A9X2F112"/>
<evidence type="ECO:0000259" key="5">
    <source>
        <dbReference type="Pfam" id="PF03330"/>
    </source>
</evidence>
<dbReference type="PROSITE" id="PS51257">
    <property type="entry name" value="PROKAR_LIPOPROTEIN"/>
    <property type="match status" value="1"/>
</dbReference>
<dbReference type="Gene3D" id="2.40.40.10">
    <property type="entry name" value="RlpA-like domain"/>
    <property type="match status" value="1"/>
</dbReference>
<dbReference type="InterPro" id="IPR009009">
    <property type="entry name" value="RlpA-like_DPBB"/>
</dbReference>
<dbReference type="InterPro" id="IPR034718">
    <property type="entry name" value="RlpA"/>
</dbReference>
<organism evidence="6 7">
    <name type="scientific">Solitalea agri</name>
    <dbReference type="NCBI Taxonomy" id="2953739"/>
    <lineage>
        <taxon>Bacteria</taxon>
        <taxon>Pseudomonadati</taxon>
        <taxon>Bacteroidota</taxon>
        <taxon>Sphingobacteriia</taxon>
        <taxon>Sphingobacteriales</taxon>
        <taxon>Sphingobacteriaceae</taxon>
        <taxon>Solitalea</taxon>
    </lineage>
</organism>
<keyword evidence="3" id="KW-1003">Cell membrane</keyword>
<evidence type="ECO:0000313" key="7">
    <source>
        <dbReference type="Proteomes" id="UP001155182"/>
    </source>
</evidence>
<dbReference type="GO" id="GO:0071555">
    <property type="term" value="P:cell wall organization"/>
    <property type="evidence" value="ECO:0007669"/>
    <property type="project" value="UniProtKB-KW"/>
</dbReference>
<dbReference type="EC" id="4.2.2.-" evidence="3"/>
<keyword evidence="7" id="KW-1185">Reference proteome</keyword>
<dbReference type="RefSeq" id="WP_252587218.1">
    <property type="nucleotide sequence ID" value="NZ_JAMWYS010000028.1"/>
</dbReference>
<comment type="similarity">
    <text evidence="3 4">Belongs to the RlpA family.</text>
</comment>
<sequence length="135" mass="15003">MNYDLRSFSCLDMNFIKPILFVLCSTLLFSCSPKVTETGKASYYADKFEGRQTSSGEKYRMNKYTAAHKTLPFGTKVKVKNLDNGKTVKVTVNDRGPFVAGRIIDVSGSAANQLGLKSTGTARVEIKYKKSKKKK</sequence>
<dbReference type="InterPro" id="IPR036908">
    <property type="entry name" value="RlpA-like_sf"/>
</dbReference>
<dbReference type="InterPro" id="IPR012997">
    <property type="entry name" value="RplA"/>
</dbReference>
<proteinExistence type="inferred from homology"/>
<dbReference type="GO" id="GO:0005886">
    <property type="term" value="C:plasma membrane"/>
    <property type="evidence" value="ECO:0007669"/>
    <property type="project" value="UniProtKB-SubCell"/>
</dbReference>
<keyword evidence="1 3" id="KW-0456">Lyase</keyword>
<reference evidence="6" key="1">
    <citation type="submission" date="2022-06" db="EMBL/GenBank/DDBJ databases">
        <title>Solitalea sp. MAHUQ-68 isolated from rhizospheric soil.</title>
        <authorList>
            <person name="Huq M.A."/>
        </authorList>
    </citation>
    <scope>NUCLEOTIDE SEQUENCE</scope>
    <source>
        <strain evidence="6">MAHUQ-68</strain>
    </source>
</reference>
<protein>
    <recommendedName>
        <fullName evidence="3">Probable endolytic peptidoglycan transglycosylase RlpA</fullName>
        <ecNumber evidence="3">4.2.2.-</ecNumber>
    </recommendedName>
</protein>
<keyword evidence="3" id="KW-0564">Palmitate</keyword>
<keyword evidence="3" id="KW-0472">Membrane</keyword>
<feature type="domain" description="RlpA-like protein double-psi beta-barrel" evidence="5">
    <location>
        <begin position="36"/>
        <end position="126"/>
    </location>
</feature>
<dbReference type="SUPFAM" id="SSF50685">
    <property type="entry name" value="Barwin-like endoglucanases"/>
    <property type="match status" value="1"/>
</dbReference>